<dbReference type="AlphaFoldDB" id="A0A265NBN9"/>
<gene>
    <name evidence="3" type="ORF">CIL03_06785</name>
</gene>
<keyword evidence="2" id="KW-0238">DNA-binding</keyword>
<sequence length="197" mass="22950">MQLREIAVVKTGLVLSRKKVEFEHETMSTYKLITLRNITNDGTIDLTTYDEFKSNDVLDSHYFTQEGDVLIRLSHPNTAVYIDKEASGLLIPSYFAIIKVDKSKFLPEFLAWYLNSKEVKKEFERFQSGTRIPSTNQNVIKTLPVSVTTIEKQQILIDIYRLHLKEKELYRMLIEEKEKWLAGLSKQILHKSEDNHG</sequence>
<dbReference type="CDD" id="cd16961">
    <property type="entry name" value="RMtype1_S_TRD-CR_like"/>
    <property type="match status" value="1"/>
</dbReference>
<dbReference type="InterPro" id="IPR052021">
    <property type="entry name" value="Type-I_RS_S_subunit"/>
</dbReference>
<keyword evidence="3" id="KW-0255">Endonuclease</keyword>
<dbReference type="PANTHER" id="PTHR30408:SF12">
    <property type="entry name" value="TYPE I RESTRICTION ENZYME MJAVIII SPECIFICITY SUBUNIT"/>
    <property type="match status" value="1"/>
</dbReference>
<dbReference type="GO" id="GO:0004519">
    <property type="term" value="F:endonuclease activity"/>
    <property type="evidence" value="ECO:0007669"/>
    <property type="project" value="UniProtKB-KW"/>
</dbReference>
<organism evidence="3 4">
    <name type="scientific">Virgibacillus indicus</name>
    <dbReference type="NCBI Taxonomy" id="2024554"/>
    <lineage>
        <taxon>Bacteria</taxon>
        <taxon>Bacillati</taxon>
        <taxon>Bacillota</taxon>
        <taxon>Bacilli</taxon>
        <taxon>Bacillales</taxon>
        <taxon>Bacillaceae</taxon>
        <taxon>Virgibacillus</taxon>
    </lineage>
</organism>
<dbReference type="InterPro" id="IPR044946">
    <property type="entry name" value="Restrct_endonuc_typeI_TRD_sf"/>
</dbReference>
<protein>
    <submittedName>
        <fullName evidence="3">Restriction endonuclease</fullName>
    </submittedName>
</protein>
<comment type="caution">
    <text evidence="3">The sequence shown here is derived from an EMBL/GenBank/DDBJ whole genome shotgun (WGS) entry which is preliminary data.</text>
</comment>
<dbReference type="Proteomes" id="UP000216498">
    <property type="component" value="Unassembled WGS sequence"/>
</dbReference>
<keyword evidence="3" id="KW-0540">Nuclease</keyword>
<keyword evidence="3" id="KW-0378">Hydrolase</keyword>
<name>A0A265NBN9_9BACI</name>
<proteinExistence type="predicted"/>
<reference evidence="3 4" key="1">
    <citation type="submission" date="2017-08" db="EMBL/GenBank/DDBJ databases">
        <title>Virgibacillus indicus sp. nov. and Virgibacillus profoundi sp. nov, two moderately halophilic bacteria isolated from marine sediment by using the Microfluidic Streak Plate.</title>
        <authorList>
            <person name="Xu B."/>
            <person name="Hu B."/>
            <person name="Wang J."/>
            <person name="Zhu Y."/>
            <person name="Huang L."/>
            <person name="Du W."/>
            <person name="Huang Y."/>
        </authorList>
    </citation>
    <scope>NUCLEOTIDE SEQUENCE [LARGE SCALE GENOMIC DNA]</scope>
    <source>
        <strain evidence="3 4">IO3-P2-C2</strain>
    </source>
</reference>
<dbReference type="GO" id="GO:0003677">
    <property type="term" value="F:DNA binding"/>
    <property type="evidence" value="ECO:0007669"/>
    <property type="project" value="UniProtKB-KW"/>
</dbReference>
<evidence type="ECO:0000313" key="4">
    <source>
        <dbReference type="Proteomes" id="UP000216498"/>
    </source>
</evidence>
<evidence type="ECO:0000256" key="2">
    <source>
        <dbReference type="ARBA" id="ARBA00023125"/>
    </source>
</evidence>
<keyword evidence="1" id="KW-0680">Restriction system</keyword>
<dbReference type="EMBL" id="NPMS01000002">
    <property type="protein sequence ID" value="OZU89413.1"/>
    <property type="molecule type" value="Genomic_DNA"/>
</dbReference>
<dbReference type="GO" id="GO:0009307">
    <property type="term" value="P:DNA restriction-modification system"/>
    <property type="evidence" value="ECO:0007669"/>
    <property type="project" value="UniProtKB-KW"/>
</dbReference>
<dbReference type="SUPFAM" id="SSF116734">
    <property type="entry name" value="DNA methylase specificity domain"/>
    <property type="match status" value="1"/>
</dbReference>
<dbReference type="OrthoDB" id="5360691at2"/>
<dbReference type="Gene3D" id="3.90.220.20">
    <property type="entry name" value="DNA methylase specificity domains"/>
    <property type="match status" value="1"/>
</dbReference>
<evidence type="ECO:0000256" key="1">
    <source>
        <dbReference type="ARBA" id="ARBA00022747"/>
    </source>
</evidence>
<dbReference type="RefSeq" id="WP_094884938.1">
    <property type="nucleotide sequence ID" value="NZ_NPMS01000002.1"/>
</dbReference>
<evidence type="ECO:0000313" key="3">
    <source>
        <dbReference type="EMBL" id="OZU89413.1"/>
    </source>
</evidence>
<accession>A0A265NBN9</accession>
<dbReference type="PANTHER" id="PTHR30408">
    <property type="entry name" value="TYPE-1 RESTRICTION ENZYME ECOKI SPECIFICITY PROTEIN"/>
    <property type="match status" value="1"/>
</dbReference>
<keyword evidence="4" id="KW-1185">Reference proteome</keyword>